<dbReference type="AlphaFoldDB" id="A0A4P7LCJ4"/>
<dbReference type="RefSeq" id="WP_135705520.1">
    <property type="nucleotide sequence ID" value="NZ_CP038635.1"/>
</dbReference>
<dbReference type="GO" id="GO:0042910">
    <property type="term" value="F:xenobiotic transmembrane transporter activity"/>
    <property type="evidence" value="ECO:0007669"/>
    <property type="project" value="InterPro"/>
</dbReference>
<proteinExistence type="predicted"/>
<feature type="transmembrane region" description="Helical" evidence="2">
    <location>
        <begin position="386"/>
        <end position="409"/>
    </location>
</feature>
<accession>A0A4P7LCJ4</accession>
<feature type="transmembrane region" description="Helical" evidence="2">
    <location>
        <begin position="12"/>
        <end position="30"/>
    </location>
</feature>
<dbReference type="PANTHER" id="PTHR43298:SF2">
    <property type="entry name" value="FMN_FAD EXPORTER YEEO-RELATED"/>
    <property type="match status" value="1"/>
</dbReference>
<dbReference type="GO" id="GO:0015297">
    <property type="term" value="F:antiporter activity"/>
    <property type="evidence" value="ECO:0007669"/>
    <property type="project" value="InterPro"/>
</dbReference>
<feature type="transmembrane region" description="Helical" evidence="2">
    <location>
        <begin position="274"/>
        <end position="297"/>
    </location>
</feature>
<feature type="transmembrane region" description="Helical" evidence="2">
    <location>
        <begin position="346"/>
        <end position="365"/>
    </location>
</feature>
<feature type="transmembrane region" description="Helical" evidence="2">
    <location>
        <begin position="91"/>
        <end position="115"/>
    </location>
</feature>
<dbReference type="EMBL" id="CP038635">
    <property type="protein sequence ID" value="QBY53640.1"/>
    <property type="molecule type" value="Genomic_DNA"/>
</dbReference>
<keyword evidence="2" id="KW-0472">Membrane</keyword>
<evidence type="ECO:0000256" key="1">
    <source>
        <dbReference type="ARBA" id="ARBA00022448"/>
    </source>
</evidence>
<reference evidence="3 4" key="1">
    <citation type="submission" date="2019-03" db="EMBL/GenBank/DDBJ databases">
        <title>Efficiently degradation of phenoxyalkanoic acid herbicides by Cupriavidus oxalaticus strain X32.</title>
        <authorList>
            <person name="Sheng X."/>
        </authorList>
    </citation>
    <scope>NUCLEOTIDE SEQUENCE [LARGE SCALE GENOMIC DNA]</scope>
    <source>
        <strain evidence="3 4">X32</strain>
    </source>
</reference>
<dbReference type="GO" id="GO:0005886">
    <property type="term" value="C:plasma membrane"/>
    <property type="evidence" value="ECO:0007669"/>
    <property type="project" value="TreeGrafter"/>
</dbReference>
<gene>
    <name evidence="3" type="ORF">E0W60_21470</name>
</gene>
<evidence type="ECO:0000313" key="4">
    <source>
        <dbReference type="Proteomes" id="UP000295294"/>
    </source>
</evidence>
<feature type="transmembrane region" description="Helical" evidence="2">
    <location>
        <begin position="235"/>
        <end position="262"/>
    </location>
</feature>
<dbReference type="InterPro" id="IPR002528">
    <property type="entry name" value="MATE_fam"/>
</dbReference>
<dbReference type="InterPro" id="IPR050222">
    <property type="entry name" value="MATE_MdtK"/>
</dbReference>
<organism evidence="3 4">
    <name type="scientific">Cupriavidus oxalaticus</name>
    <dbReference type="NCBI Taxonomy" id="96344"/>
    <lineage>
        <taxon>Bacteria</taxon>
        <taxon>Pseudomonadati</taxon>
        <taxon>Pseudomonadota</taxon>
        <taxon>Betaproteobacteria</taxon>
        <taxon>Burkholderiales</taxon>
        <taxon>Burkholderiaceae</taxon>
        <taxon>Cupriavidus</taxon>
    </lineage>
</organism>
<protein>
    <submittedName>
        <fullName evidence="3">MATE family efflux transporter</fullName>
    </submittedName>
</protein>
<keyword evidence="1" id="KW-0813">Transport</keyword>
<evidence type="ECO:0000313" key="3">
    <source>
        <dbReference type="EMBL" id="QBY53640.1"/>
    </source>
</evidence>
<dbReference type="STRING" id="1349762.GCA_001592245_01658"/>
<keyword evidence="2" id="KW-1133">Transmembrane helix</keyword>
<dbReference type="PANTHER" id="PTHR43298">
    <property type="entry name" value="MULTIDRUG RESISTANCE PROTEIN NORM-RELATED"/>
    <property type="match status" value="1"/>
</dbReference>
<dbReference type="Pfam" id="PF01554">
    <property type="entry name" value="MatE"/>
    <property type="match status" value="2"/>
</dbReference>
<feature type="transmembrane region" description="Helical" evidence="2">
    <location>
        <begin position="197"/>
        <end position="214"/>
    </location>
</feature>
<feature type="transmembrane region" description="Helical" evidence="2">
    <location>
        <begin position="127"/>
        <end position="145"/>
    </location>
</feature>
<name>A0A4P7LCJ4_9BURK</name>
<feature type="transmembrane region" description="Helical" evidence="2">
    <location>
        <begin position="317"/>
        <end position="334"/>
    </location>
</feature>
<feature type="transmembrane region" description="Helical" evidence="2">
    <location>
        <begin position="157"/>
        <end position="177"/>
    </location>
</feature>
<dbReference type="NCBIfam" id="TIGR00797">
    <property type="entry name" value="matE"/>
    <property type="match status" value="1"/>
</dbReference>
<keyword evidence="2" id="KW-0812">Transmembrane</keyword>
<sequence>MTLLQDLRRIFSLAAPVLAGQLAVIAFGVIDTVMAGRASATDLAAVGLGGSIYVTVYISLMGVLQALAPVAGQLYGAGRLEAIGSEVRQAAWLGAALALPGVLLLAFPAPLLAFAKAPPELVDKATAYLHFAAFGLPAALGFRIYSALNNAMSRPIMVTVLQVGGLALKVPLNAWFIHGGLGVTAMGGAGCGLASTLISWAWCIAALLVLRYGAAYQPLRIFATWSWPATAPLRALLRLGVPMGLTYLIEITSFTLMSIFITRLGTVTLAGHQIIANLGAVAYMLPLSLGIATSTLVAQHIGARDLAGASRIAWRGIRAAVALAMLTGALLWLLREPILHAYASDPAVVAAALPLVLFVAFYQAFDAVQVLTAFILRAYKIAVIPTLIYAGSLWGIGLGGGYVLGFGLIEGLPAFTHGASGFWLANSISLAIAGGLLVRYFARVSSADVKH</sequence>
<feature type="transmembrane region" description="Helical" evidence="2">
    <location>
        <begin position="50"/>
        <end position="70"/>
    </location>
</feature>
<evidence type="ECO:0000256" key="2">
    <source>
        <dbReference type="SAM" id="Phobius"/>
    </source>
</evidence>
<dbReference type="Proteomes" id="UP000295294">
    <property type="component" value="Chromosome 2"/>
</dbReference>
<dbReference type="KEGG" id="cox:E0W60_21470"/>
<feature type="transmembrane region" description="Helical" evidence="2">
    <location>
        <begin position="421"/>
        <end position="442"/>
    </location>
</feature>
<dbReference type="CDD" id="cd13131">
    <property type="entry name" value="MATE_NorM_like"/>
    <property type="match status" value="1"/>
</dbReference>
<dbReference type="OrthoDB" id="9780160at2"/>